<organism evidence="1 2">
    <name type="scientific">Clavibacter californiensis</name>
    <dbReference type="NCBI Taxonomy" id="1401995"/>
    <lineage>
        <taxon>Bacteria</taxon>
        <taxon>Bacillati</taxon>
        <taxon>Actinomycetota</taxon>
        <taxon>Actinomycetes</taxon>
        <taxon>Micrococcales</taxon>
        <taxon>Microbacteriaceae</taxon>
        <taxon>Clavibacter</taxon>
    </lineage>
</organism>
<gene>
    <name evidence="1" type="ORF">DZF98_15175</name>
</gene>
<dbReference type="EMBL" id="QWEE01000448">
    <property type="protein sequence ID" value="RII88410.1"/>
    <property type="molecule type" value="Genomic_DNA"/>
</dbReference>
<evidence type="ECO:0000313" key="2">
    <source>
        <dbReference type="Proteomes" id="UP000265355"/>
    </source>
</evidence>
<reference evidence="1 2" key="1">
    <citation type="submission" date="2018-08" db="EMBL/GenBank/DDBJ databases">
        <title>Genome Sequence of Clavibacter michiganensis Subspecies type strains, and the Atypical Peach-Colored Strains Isolated from Tomato.</title>
        <authorList>
            <person name="Osdaghi E."/>
            <person name="Portier P."/>
            <person name="Briand M."/>
            <person name="Jacques M.-A."/>
        </authorList>
    </citation>
    <scope>NUCLEOTIDE SEQUENCE [LARGE SCALE GENOMIC DNA]</scope>
    <source>
        <strain evidence="1 2">CFBP 8216</strain>
    </source>
</reference>
<name>A0ABX9N1Q6_9MICO</name>
<dbReference type="Proteomes" id="UP000265355">
    <property type="component" value="Unassembled WGS sequence"/>
</dbReference>
<evidence type="ECO:0000313" key="1">
    <source>
        <dbReference type="EMBL" id="RII88410.1"/>
    </source>
</evidence>
<sequence length="22" mass="2214">MADDAAPADARAALEAVRADTL</sequence>
<accession>A0ABX9N1Q6</accession>
<feature type="non-terminal residue" evidence="1">
    <location>
        <position position="22"/>
    </location>
</feature>
<proteinExistence type="predicted"/>
<keyword evidence="2" id="KW-1185">Reference proteome</keyword>
<protein>
    <submittedName>
        <fullName evidence="1">Molecular chaperone DnaK</fullName>
    </submittedName>
</protein>
<comment type="caution">
    <text evidence="1">The sequence shown here is derived from an EMBL/GenBank/DDBJ whole genome shotgun (WGS) entry which is preliminary data.</text>
</comment>